<comment type="catalytic activity">
    <reaction evidence="9">
        <text>feruloyl-polysaccharide + H2O = ferulate + polysaccharide.</text>
        <dbReference type="EC" id="3.1.1.73"/>
    </reaction>
</comment>
<evidence type="ECO:0000313" key="11">
    <source>
        <dbReference type="EMBL" id="TFK99542.1"/>
    </source>
</evidence>
<keyword evidence="12" id="KW-1185">Reference proteome</keyword>
<dbReference type="OrthoDB" id="3039123at2759"/>
<evidence type="ECO:0000256" key="4">
    <source>
        <dbReference type="ARBA" id="ARBA00022723"/>
    </source>
</evidence>
<keyword evidence="5 10" id="KW-0732">Signal</keyword>
<dbReference type="Pfam" id="PF07519">
    <property type="entry name" value="Tannase"/>
    <property type="match status" value="2"/>
</dbReference>
<dbReference type="InterPro" id="IPR029058">
    <property type="entry name" value="AB_hydrolase_fold"/>
</dbReference>
<dbReference type="EMBL" id="ML178833">
    <property type="protein sequence ID" value="TFK99542.1"/>
    <property type="molecule type" value="Genomic_DNA"/>
</dbReference>
<keyword evidence="8" id="KW-1015">Disulfide bond</keyword>
<keyword evidence="6 10" id="KW-0378">Hydrolase</keyword>
<organism evidence="11 12">
    <name type="scientific">Pterulicium gracile</name>
    <dbReference type="NCBI Taxonomy" id="1884261"/>
    <lineage>
        <taxon>Eukaryota</taxon>
        <taxon>Fungi</taxon>
        <taxon>Dikarya</taxon>
        <taxon>Basidiomycota</taxon>
        <taxon>Agaricomycotina</taxon>
        <taxon>Agaricomycetes</taxon>
        <taxon>Agaricomycetidae</taxon>
        <taxon>Agaricales</taxon>
        <taxon>Pleurotineae</taxon>
        <taxon>Pterulaceae</taxon>
        <taxon>Pterulicium</taxon>
    </lineage>
</organism>
<comment type="similarity">
    <text evidence="1 10">Belongs to the tannase family.</text>
</comment>
<evidence type="ECO:0000256" key="6">
    <source>
        <dbReference type="ARBA" id="ARBA00022801"/>
    </source>
</evidence>
<evidence type="ECO:0000256" key="8">
    <source>
        <dbReference type="ARBA" id="ARBA00023157"/>
    </source>
</evidence>
<sequence length="507" mass="54984">MLKPATRGSVWLLVLSVASAQQSLATHSSGAHRCRKLAKLGRFENTTIISSTYVVGNSTVQPWGTCSMGPVAVTAPLCRVRFSVKTSKASEANAEAWLPDEWYGRFLAIGNGGLGGCIDYTYLNYGSSFHFATFASNHGHDGDQGQSFYKQPEVLHDYTGRSVHAVSVVGKQIVKAYYSKPHMKSYFIGCSAGGRQGTYSALHWPEDFDGIIAAAPGTNFNIFLGSLGLLSVNTGAPEGNTSESFVPKTLWATVRAEIIKQCDGLDGVKDGVLDDPDACKVQFEALSCSNKAKADSDCLTEVQLEALLYPGYSLGSDATVIFDAMFAGDVVWLAKDWWKYVVYEDPDYDFTGFGLDDILAAEALDPSQISTFSGEFSEFAARGGKFLSYHGTHDNIIPPGSAQRAYDLAVDTMGSTFVEEFYRLFMVPGMDHCGTPWSEVPFMIGHYLPLPPTNASSHNILLALVDWVEGDNVPDTVIGTSSSGEERLLCKHPLRSVWTGSQYVCQA</sequence>
<evidence type="ECO:0000256" key="9">
    <source>
        <dbReference type="ARBA" id="ARBA00034075"/>
    </source>
</evidence>
<dbReference type="GO" id="GO:0046872">
    <property type="term" value="F:metal ion binding"/>
    <property type="evidence" value="ECO:0007669"/>
    <property type="project" value="UniProtKB-KW"/>
</dbReference>
<evidence type="ECO:0000256" key="3">
    <source>
        <dbReference type="ARBA" id="ARBA00022651"/>
    </source>
</evidence>
<keyword evidence="4" id="KW-0479">Metal-binding</keyword>
<feature type="chain" id="PRO_5023151452" description="Carboxylic ester hydrolase" evidence="10">
    <location>
        <begin position="21"/>
        <end position="507"/>
    </location>
</feature>
<evidence type="ECO:0000256" key="2">
    <source>
        <dbReference type="ARBA" id="ARBA00022487"/>
    </source>
</evidence>
<dbReference type="STRING" id="1884261.A0A5C3QBY5"/>
<keyword evidence="2" id="KW-0719">Serine esterase</keyword>
<evidence type="ECO:0000313" key="12">
    <source>
        <dbReference type="Proteomes" id="UP000305067"/>
    </source>
</evidence>
<dbReference type="EC" id="3.1.1.-" evidence="10"/>
<gene>
    <name evidence="11" type="ORF">BDV98DRAFT_613394</name>
</gene>
<accession>A0A5C3QBY5</accession>
<keyword evidence="7" id="KW-0106">Calcium</keyword>
<feature type="signal peptide" evidence="10">
    <location>
        <begin position="1"/>
        <end position="20"/>
    </location>
</feature>
<evidence type="ECO:0000256" key="10">
    <source>
        <dbReference type="RuleBase" id="RU361238"/>
    </source>
</evidence>
<dbReference type="Gene3D" id="3.40.50.1820">
    <property type="entry name" value="alpha/beta hydrolase"/>
    <property type="match status" value="1"/>
</dbReference>
<evidence type="ECO:0000256" key="5">
    <source>
        <dbReference type="ARBA" id="ARBA00022729"/>
    </source>
</evidence>
<keyword evidence="3" id="KW-0858">Xylan degradation</keyword>
<dbReference type="PANTHER" id="PTHR33938:SF15">
    <property type="entry name" value="FERULOYL ESTERASE B-RELATED"/>
    <property type="match status" value="1"/>
</dbReference>
<dbReference type="SUPFAM" id="SSF53474">
    <property type="entry name" value="alpha/beta-Hydrolases"/>
    <property type="match status" value="1"/>
</dbReference>
<keyword evidence="3" id="KW-0624">Polysaccharide degradation</keyword>
<keyword evidence="3" id="KW-0119">Carbohydrate metabolism</keyword>
<reference evidence="11 12" key="1">
    <citation type="journal article" date="2019" name="Nat. Ecol. Evol.">
        <title>Megaphylogeny resolves global patterns of mushroom evolution.</title>
        <authorList>
            <person name="Varga T."/>
            <person name="Krizsan K."/>
            <person name="Foldi C."/>
            <person name="Dima B."/>
            <person name="Sanchez-Garcia M."/>
            <person name="Sanchez-Ramirez S."/>
            <person name="Szollosi G.J."/>
            <person name="Szarkandi J.G."/>
            <person name="Papp V."/>
            <person name="Albert L."/>
            <person name="Andreopoulos W."/>
            <person name="Angelini C."/>
            <person name="Antonin V."/>
            <person name="Barry K.W."/>
            <person name="Bougher N.L."/>
            <person name="Buchanan P."/>
            <person name="Buyck B."/>
            <person name="Bense V."/>
            <person name="Catcheside P."/>
            <person name="Chovatia M."/>
            <person name="Cooper J."/>
            <person name="Damon W."/>
            <person name="Desjardin D."/>
            <person name="Finy P."/>
            <person name="Geml J."/>
            <person name="Haridas S."/>
            <person name="Hughes K."/>
            <person name="Justo A."/>
            <person name="Karasinski D."/>
            <person name="Kautmanova I."/>
            <person name="Kiss B."/>
            <person name="Kocsube S."/>
            <person name="Kotiranta H."/>
            <person name="LaButti K.M."/>
            <person name="Lechner B.E."/>
            <person name="Liimatainen K."/>
            <person name="Lipzen A."/>
            <person name="Lukacs Z."/>
            <person name="Mihaltcheva S."/>
            <person name="Morgado L.N."/>
            <person name="Niskanen T."/>
            <person name="Noordeloos M.E."/>
            <person name="Ohm R.A."/>
            <person name="Ortiz-Santana B."/>
            <person name="Ovrebo C."/>
            <person name="Racz N."/>
            <person name="Riley R."/>
            <person name="Savchenko A."/>
            <person name="Shiryaev A."/>
            <person name="Soop K."/>
            <person name="Spirin V."/>
            <person name="Szebenyi C."/>
            <person name="Tomsovsky M."/>
            <person name="Tulloss R.E."/>
            <person name="Uehling J."/>
            <person name="Grigoriev I.V."/>
            <person name="Vagvolgyi C."/>
            <person name="Papp T."/>
            <person name="Martin F.M."/>
            <person name="Miettinen O."/>
            <person name="Hibbett D.S."/>
            <person name="Nagy L.G."/>
        </authorList>
    </citation>
    <scope>NUCLEOTIDE SEQUENCE [LARGE SCALE GENOMIC DNA]</scope>
    <source>
        <strain evidence="11 12">CBS 309.79</strain>
    </source>
</reference>
<dbReference type="GO" id="GO:0030600">
    <property type="term" value="F:feruloyl esterase activity"/>
    <property type="evidence" value="ECO:0007669"/>
    <property type="project" value="UniProtKB-EC"/>
</dbReference>
<dbReference type="AlphaFoldDB" id="A0A5C3QBY5"/>
<dbReference type="Proteomes" id="UP000305067">
    <property type="component" value="Unassembled WGS sequence"/>
</dbReference>
<name>A0A5C3QBY5_9AGAR</name>
<protein>
    <recommendedName>
        <fullName evidence="10">Carboxylic ester hydrolase</fullName>
        <ecNumber evidence="10">3.1.1.-</ecNumber>
    </recommendedName>
</protein>
<proteinExistence type="inferred from homology"/>
<dbReference type="GO" id="GO:0045493">
    <property type="term" value="P:xylan catabolic process"/>
    <property type="evidence" value="ECO:0007669"/>
    <property type="project" value="UniProtKB-KW"/>
</dbReference>
<evidence type="ECO:0000256" key="7">
    <source>
        <dbReference type="ARBA" id="ARBA00022837"/>
    </source>
</evidence>
<dbReference type="PANTHER" id="PTHR33938">
    <property type="entry name" value="FERULOYL ESTERASE B-RELATED"/>
    <property type="match status" value="1"/>
</dbReference>
<dbReference type="InterPro" id="IPR011118">
    <property type="entry name" value="Tannase/feruloyl_esterase"/>
</dbReference>
<evidence type="ECO:0000256" key="1">
    <source>
        <dbReference type="ARBA" id="ARBA00006249"/>
    </source>
</evidence>